<proteinExistence type="inferred from homology"/>
<dbReference type="EC" id="1.5.3.24" evidence="11"/>
<evidence type="ECO:0000259" key="17">
    <source>
        <dbReference type="PROSITE" id="PS50206"/>
    </source>
</evidence>
<dbReference type="Proteomes" id="UP000664303">
    <property type="component" value="Unassembled WGS sequence"/>
</dbReference>
<evidence type="ECO:0000313" key="19">
    <source>
        <dbReference type="Proteomes" id="UP000664303"/>
    </source>
</evidence>
<keyword evidence="4" id="KW-0963">Cytoplasm</keyword>
<evidence type="ECO:0000256" key="7">
    <source>
        <dbReference type="ARBA" id="ARBA00022741"/>
    </source>
</evidence>
<reference evidence="18" key="1">
    <citation type="submission" date="2021-02" db="EMBL/GenBank/DDBJ databases">
        <title>PHA producing bacteria isolated from coastal sediment in Guangdong, Shenzhen.</title>
        <authorList>
            <person name="Zheng W."/>
            <person name="Yu S."/>
            <person name="Huang Y."/>
        </authorList>
    </citation>
    <scope>NUCLEOTIDE SEQUENCE</scope>
    <source>
        <strain evidence="18">TN14-10</strain>
    </source>
</reference>
<dbReference type="GO" id="GO:0005737">
    <property type="term" value="C:cytoplasm"/>
    <property type="evidence" value="ECO:0007669"/>
    <property type="project" value="UniProtKB-SubCell"/>
</dbReference>
<sequence length="416" mass="45341">MEKYSGFNLLKHALTGHRRWPRSWRSPEPKPRYDVVIIGGGGHGLATAYYLAKEQGITNVAVLEKGWLGGGNTGRNTAVSRSNYFYPESTRFFEHSLKRFETMGRDLNYNIMFSQVGLLNLAFSRHELEIFRRWATAIQVQGVDCQVMSRDEIAAAVPLLNMSPHARYRVYGGFMQRRGGISRHDAVAWAYARAADNLGVDIIQNCEVTGLEVGDGRIRGVKTSRGAIRTDKVGMAVAGHSTAVAAMAGIKLPIVSQCLQAMVSEPVKPCFDHVVMSPMVHCYVSQSDRGELVIGGGADTHPSYGQRGNLPTTEAVLNAVVEMYPTFSRLKLMRQWGGIVDIAPDSSPIVSKTPVTGFYISTGWGTGGYKAIPAGGETLAHTIAHDRPHPLVEPFSLDRFAQGRLVDEGAAAGVAH</sequence>
<keyword evidence="9" id="KW-0560">Oxidoreductase</keyword>
<evidence type="ECO:0000256" key="2">
    <source>
        <dbReference type="ARBA" id="ARBA00001974"/>
    </source>
</evidence>
<keyword evidence="5" id="KW-0285">Flavoprotein</keyword>
<comment type="caution">
    <text evidence="18">The sequence shown here is derived from an EMBL/GenBank/DDBJ whole genome shotgun (WGS) entry which is preliminary data.</text>
</comment>
<comment type="subcellular location">
    <subcellularLocation>
        <location evidence="3">Cytoplasm</location>
    </subcellularLocation>
</comment>
<dbReference type="SUPFAM" id="SSF51905">
    <property type="entry name" value="FAD/NAD(P)-binding domain"/>
    <property type="match status" value="1"/>
</dbReference>
<dbReference type="Gene3D" id="3.30.9.10">
    <property type="entry name" value="D-Amino Acid Oxidase, subunit A, domain 2"/>
    <property type="match status" value="1"/>
</dbReference>
<keyword evidence="7" id="KW-0547">Nucleotide-binding</keyword>
<dbReference type="InterPro" id="IPR036188">
    <property type="entry name" value="FAD/NAD-bd_sf"/>
</dbReference>
<dbReference type="AlphaFoldDB" id="A0A939DCY7"/>
<gene>
    <name evidence="18" type="ORF">JYP50_01730</name>
</gene>
<comment type="catalytic activity">
    <reaction evidence="16">
        <text>sarcosine + (6S)-5,6,7,8-tetrahydrofolate + O2 = (6R)-5,10-methylene-5,6,7,8-tetrahydrofolate + glycine + H2O2</text>
        <dbReference type="Rhea" id="RHEA:70455"/>
        <dbReference type="ChEBI" id="CHEBI:15379"/>
        <dbReference type="ChEBI" id="CHEBI:15636"/>
        <dbReference type="ChEBI" id="CHEBI:16240"/>
        <dbReference type="ChEBI" id="CHEBI:57305"/>
        <dbReference type="ChEBI" id="CHEBI:57433"/>
        <dbReference type="ChEBI" id="CHEBI:57453"/>
        <dbReference type="EC" id="1.5.3.24"/>
    </reaction>
</comment>
<evidence type="ECO:0000256" key="12">
    <source>
        <dbReference type="ARBA" id="ARBA00044150"/>
    </source>
</evidence>
<dbReference type="GO" id="GO:0008115">
    <property type="term" value="F:sarcosine oxidase activity"/>
    <property type="evidence" value="ECO:0007669"/>
    <property type="project" value="InterPro"/>
</dbReference>
<evidence type="ECO:0000256" key="11">
    <source>
        <dbReference type="ARBA" id="ARBA00044044"/>
    </source>
</evidence>
<evidence type="ECO:0000256" key="14">
    <source>
        <dbReference type="ARBA" id="ARBA00044295"/>
    </source>
</evidence>
<evidence type="ECO:0000256" key="16">
    <source>
        <dbReference type="ARBA" id="ARBA00048917"/>
    </source>
</evidence>
<organism evidence="18 19">
    <name type="scientific">Parahaliea mediterranea</name>
    <dbReference type="NCBI Taxonomy" id="651086"/>
    <lineage>
        <taxon>Bacteria</taxon>
        <taxon>Pseudomonadati</taxon>
        <taxon>Pseudomonadota</taxon>
        <taxon>Gammaproteobacteria</taxon>
        <taxon>Cellvibrionales</taxon>
        <taxon>Halieaceae</taxon>
        <taxon>Parahaliea</taxon>
    </lineage>
</organism>
<dbReference type="GO" id="GO:0046653">
    <property type="term" value="P:tetrahydrofolate metabolic process"/>
    <property type="evidence" value="ECO:0007669"/>
    <property type="project" value="InterPro"/>
</dbReference>
<evidence type="ECO:0000256" key="3">
    <source>
        <dbReference type="ARBA" id="ARBA00004496"/>
    </source>
</evidence>
<dbReference type="EMBL" id="JAFKCZ010000001">
    <property type="protein sequence ID" value="MBN7795292.1"/>
    <property type="molecule type" value="Genomic_DNA"/>
</dbReference>
<dbReference type="PANTHER" id="PTHR13847:SF287">
    <property type="entry name" value="FAD-DEPENDENT OXIDOREDUCTASE DOMAIN-CONTAINING PROTEIN 1"/>
    <property type="match status" value="1"/>
</dbReference>
<protein>
    <recommendedName>
        <fullName evidence="12">Sarcosine oxidase subunit beta</fullName>
        <ecNumber evidence="11">1.5.3.24</ecNumber>
    </recommendedName>
    <alternativeName>
        <fullName evidence="13">Sarcosine oxidase (5,10-methylenetetrahydrofolate-forming) subunit beta</fullName>
    </alternativeName>
    <alternativeName>
        <fullName evidence="14">Tetrameric sarcosine oxidase subunit beta</fullName>
    </alternativeName>
</protein>
<comment type="similarity">
    <text evidence="10">Belongs to the SoxB family.</text>
</comment>
<dbReference type="InterPro" id="IPR006076">
    <property type="entry name" value="FAD-dep_OxRdtase"/>
</dbReference>
<dbReference type="PANTHER" id="PTHR13847">
    <property type="entry name" value="SARCOSINE DEHYDROGENASE-RELATED"/>
    <property type="match status" value="1"/>
</dbReference>
<name>A0A939DCY7_9GAMM</name>
<keyword evidence="19" id="KW-1185">Reference proteome</keyword>
<dbReference type="GO" id="GO:0000166">
    <property type="term" value="F:nucleotide binding"/>
    <property type="evidence" value="ECO:0007669"/>
    <property type="project" value="UniProtKB-KW"/>
</dbReference>
<keyword evidence="6" id="KW-0288">FMN</keyword>
<dbReference type="RefSeq" id="WP_206558723.1">
    <property type="nucleotide sequence ID" value="NZ_JAFKCZ010000001.1"/>
</dbReference>
<dbReference type="InterPro" id="IPR001763">
    <property type="entry name" value="Rhodanese-like_dom"/>
</dbReference>
<evidence type="ECO:0000256" key="15">
    <source>
        <dbReference type="ARBA" id="ARBA00047316"/>
    </source>
</evidence>
<dbReference type="PROSITE" id="PS50206">
    <property type="entry name" value="RHODANESE_3"/>
    <property type="match status" value="1"/>
</dbReference>
<evidence type="ECO:0000256" key="13">
    <source>
        <dbReference type="ARBA" id="ARBA00044216"/>
    </source>
</evidence>
<evidence type="ECO:0000313" key="18">
    <source>
        <dbReference type="EMBL" id="MBN7795292.1"/>
    </source>
</evidence>
<evidence type="ECO:0000256" key="10">
    <source>
        <dbReference type="ARBA" id="ARBA00043973"/>
    </source>
</evidence>
<evidence type="ECO:0000256" key="4">
    <source>
        <dbReference type="ARBA" id="ARBA00022490"/>
    </source>
</evidence>
<dbReference type="NCBIfam" id="TIGR01373">
    <property type="entry name" value="soxB"/>
    <property type="match status" value="1"/>
</dbReference>
<dbReference type="Gene3D" id="3.50.50.60">
    <property type="entry name" value="FAD/NAD(P)-binding domain"/>
    <property type="match status" value="1"/>
</dbReference>
<dbReference type="Pfam" id="PF01266">
    <property type="entry name" value="DAO"/>
    <property type="match status" value="1"/>
</dbReference>
<comment type="cofactor">
    <cofactor evidence="1">
        <name>FMN</name>
        <dbReference type="ChEBI" id="CHEBI:58210"/>
    </cofactor>
</comment>
<evidence type="ECO:0000256" key="6">
    <source>
        <dbReference type="ARBA" id="ARBA00022643"/>
    </source>
</evidence>
<evidence type="ECO:0000256" key="1">
    <source>
        <dbReference type="ARBA" id="ARBA00001917"/>
    </source>
</evidence>
<comment type="cofactor">
    <cofactor evidence="2">
        <name>FAD</name>
        <dbReference type="ChEBI" id="CHEBI:57692"/>
    </cofactor>
</comment>
<evidence type="ECO:0000256" key="8">
    <source>
        <dbReference type="ARBA" id="ARBA00022827"/>
    </source>
</evidence>
<dbReference type="InterPro" id="IPR006278">
    <property type="entry name" value="SoxB"/>
</dbReference>
<feature type="domain" description="Rhodanese" evidence="17">
    <location>
        <begin position="35"/>
        <end position="79"/>
    </location>
</feature>
<evidence type="ECO:0000256" key="5">
    <source>
        <dbReference type="ARBA" id="ARBA00022630"/>
    </source>
</evidence>
<evidence type="ECO:0000256" key="9">
    <source>
        <dbReference type="ARBA" id="ARBA00023002"/>
    </source>
</evidence>
<comment type="catalytic activity">
    <reaction evidence="15">
        <text>sarcosine + O2 + H2O = formaldehyde + glycine + H2O2</text>
        <dbReference type="Rhea" id="RHEA:13313"/>
        <dbReference type="ChEBI" id="CHEBI:15377"/>
        <dbReference type="ChEBI" id="CHEBI:15379"/>
        <dbReference type="ChEBI" id="CHEBI:16240"/>
        <dbReference type="ChEBI" id="CHEBI:16842"/>
        <dbReference type="ChEBI" id="CHEBI:57305"/>
        <dbReference type="ChEBI" id="CHEBI:57433"/>
    </reaction>
</comment>
<dbReference type="SUPFAM" id="SSF54373">
    <property type="entry name" value="FAD-linked reductases, C-terminal domain"/>
    <property type="match status" value="1"/>
</dbReference>
<accession>A0A939DCY7</accession>
<keyword evidence="8" id="KW-0274">FAD</keyword>